<dbReference type="AlphaFoldDB" id="A0AAW0ZDX7"/>
<proteinExistence type="predicted"/>
<accession>A0AAW0ZDX7</accession>
<dbReference type="SUPFAM" id="SSF56219">
    <property type="entry name" value="DNase I-like"/>
    <property type="match status" value="1"/>
</dbReference>
<organism evidence="1 2">
    <name type="scientific">Tetragonisca angustula</name>
    <dbReference type="NCBI Taxonomy" id="166442"/>
    <lineage>
        <taxon>Eukaryota</taxon>
        <taxon>Metazoa</taxon>
        <taxon>Ecdysozoa</taxon>
        <taxon>Arthropoda</taxon>
        <taxon>Hexapoda</taxon>
        <taxon>Insecta</taxon>
        <taxon>Pterygota</taxon>
        <taxon>Neoptera</taxon>
        <taxon>Endopterygota</taxon>
        <taxon>Hymenoptera</taxon>
        <taxon>Apocrita</taxon>
        <taxon>Aculeata</taxon>
        <taxon>Apoidea</taxon>
        <taxon>Anthophila</taxon>
        <taxon>Apidae</taxon>
        <taxon>Tetragonisca</taxon>
    </lineage>
</organism>
<name>A0AAW0ZDX7_9HYME</name>
<evidence type="ECO:0000313" key="1">
    <source>
        <dbReference type="EMBL" id="KAK9295489.1"/>
    </source>
</evidence>
<dbReference type="Proteomes" id="UP001432146">
    <property type="component" value="Unassembled WGS sequence"/>
</dbReference>
<dbReference type="EMBL" id="JAWNGG020000257">
    <property type="protein sequence ID" value="KAK9295489.1"/>
    <property type="molecule type" value="Genomic_DNA"/>
</dbReference>
<reference evidence="1 2" key="1">
    <citation type="submission" date="2024-05" db="EMBL/GenBank/DDBJ databases">
        <title>The nuclear and mitochondrial genome assemblies of Tetragonisca angustula (Apidae: Meliponini), a tiny yet remarkable pollinator in the Neotropics.</title>
        <authorList>
            <person name="Ferrari R."/>
            <person name="Ricardo P.C."/>
            <person name="Dias F.C."/>
            <person name="Araujo N.S."/>
            <person name="Soares D.O."/>
            <person name="Zhou Q.-S."/>
            <person name="Zhu C.-D."/>
            <person name="Coutinho L."/>
            <person name="Airas M.C."/>
            <person name="Batista T.M."/>
        </authorList>
    </citation>
    <scope>NUCLEOTIDE SEQUENCE [LARGE SCALE GENOMIC DNA]</scope>
    <source>
        <strain evidence="1">ASF017062</strain>
        <tissue evidence="1">Abdomen</tissue>
    </source>
</reference>
<dbReference type="Gene3D" id="3.60.10.10">
    <property type="entry name" value="Endonuclease/exonuclease/phosphatase"/>
    <property type="match status" value="1"/>
</dbReference>
<comment type="caution">
    <text evidence="1">The sequence shown here is derived from an EMBL/GenBank/DDBJ whole genome shotgun (WGS) entry which is preliminary data.</text>
</comment>
<sequence>MKPLGIALWNANGLVQHKNELEYFLNNQGIQVMLISETHFTNKSFLKLHGYHTQHLSGRAHWSSAIIIKCTVKHYELPSFESDYLQATNVAIED</sequence>
<protein>
    <submittedName>
        <fullName evidence="1">Uncharacterized protein</fullName>
    </submittedName>
</protein>
<keyword evidence="2" id="KW-1185">Reference proteome</keyword>
<gene>
    <name evidence="1" type="ORF">QLX08_010190</name>
</gene>
<evidence type="ECO:0000313" key="2">
    <source>
        <dbReference type="Proteomes" id="UP001432146"/>
    </source>
</evidence>
<dbReference type="InterPro" id="IPR036691">
    <property type="entry name" value="Endo/exonu/phosph_ase_sf"/>
</dbReference>